<dbReference type="Gene3D" id="3.40.720.10">
    <property type="entry name" value="Alkaline Phosphatase, subunit A"/>
    <property type="match status" value="2"/>
</dbReference>
<dbReference type="EMBL" id="AGWK01000018">
    <property type="protein sequence ID" value="EHO72736.1"/>
    <property type="molecule type" value="Genomic_DNA"/>
</dbReference>
<proteinExistence type="predicted"/>
<dbReference type="InterPro" id="IPR017850">
    <property type="entry name" value="Alkaline_phosphatase_core_sf"/>
</dbReference>
<gene>
    <name evidence="6" type="ORF">HMPREF9140_00496</name>
</gene>
<dbReference type="RefSeq" id="WP_006951523.1">
    <property type="nucleotide sequence ID" value="NZ_JH594521.1"/>
</dbReference>
<dbReference type="GO" id="GO:0046872">
    <property type="term" value="F:metal ion binding"/>
    <property type="evidence" value="ECO:0007669"/>
    <property type="project" value="UniProtKB-KW"/>
</dbReference>
<name>H1Q0Q8_9BACT</name>
<organism evidence="6 7">
    <name type="scientific">Prevotella micans F0438</name>
    <dbReference type="NCBI Taxonomy" id="883158"/>
    <lineage>
        <taxon>Bacteria</taxon>
        <taxon>Pseudomonadati</taxon>
        <taxon>Bacteroidota</taxon>
        <taxon>Bacteroidia</taxon>
        <taxon>Bacteroidales</taxon>
        <taxon>Prevotellaceae</taxon>
        <taxon>Prevotella</taxon>
    </lineage>
</organism>
<evidence type="ECO:0008006" key="8">
    <source>
        <dbReference type="Google" id="ProtNLM"/>
    </source>
</evidence>
<dbReference type="Proteomes" id="UP000016023">
    <property type="component" value="Unassembled WGS sequence"/>
</dbReference>
<dbReference type="eggNOG" id="COG1524">
    <property type="taxonomic scope" value="Bacteria"/>
</dbReference>
<accession>H1Q0Q8</accession>
<keyword evidence="2" id="KW-0479">Metal-binding</keyword>
<evidence type="ECO:0000256" key="3">
    <source>
        <dbReference type="ARBA" id="ARBA00022729"/>
    </source>
</evidence>
<evidence type="ECO:0000256" key="1">
    <source>
        <dbReference type="ARBA" id="ARBA00022553"/>
    </source>
</evidence>
<dbReference type="PIRSF" id="PIRSF031924">
    <property type="entry name" value="Pi-irrepressible_AP"/>
    <property type="match status" value="1"/>
</dbReference>
<dbReference type="InterPro" id="IPR002591">
    <property type="entry name" value="Phosphodiest/P_Trfase"/>
</dbReference>
<dbReference type="Pfam" id="PF01663">
    <property type="entry name" value="Phosphodiest"/>
    <property type="match status" value="1"/>
</dbReference>
<dbReference type="SUPFAM" id="SSF53649">
    <property type="entry name" value="Alkaline phosphatase-like"/>
    <property type="match status" value="1"/>
</dbReference>
<dbReference type="PATRIC" id="fig|883158.3.peg.507"/>
<feature type="binding site" evidence="5">
    <location>
        <position position="96"/>
    </location>
    <ligand>
        <name>substrate</name>
    </ligand>
</feature>
<comment type="caution">
    <text evidence="6">The sequence shown here is derived from an EMBL/GenBank/DDBJ whole genome shotgun (WGS) entry which is preliminary data.</text>
</comment>
<evidence type="ECO:0000313" key="6">
    <source>
        <dbReference type="EMBL" id="EHO72736.1"/>
    </source>
</evidence>
<dbReference type="PANTHER" id="PTHR10151">
    <property type="entry name" value="ECTONUCLEOTIDE PYROPHOSPHATASE/PHOSPHODIESTERASE"/>
    <property type="match status" value="1"/>
</dbReference>
<protein>
    <recommendedName>
        <fullName evidence="8">Sulfatase N-terminal domain-containing protein</fullName>
    </recommendedName>
</protein>
<evidence type="ECO:0000256" key="2">
    <source>
        <dbReference type="ARBA" id="ARBA00022723"/>
    </source>
</evidence>
<feature type="binding site" evidence="5">
    <location>
        <begin position="155"/>
        <end position="157"/>
    </location>
    <ligand>
        <name>substrate</name>
    </ligand>
</feature>
<keyword evidence="1 4" id="KW-0597">Phosphoprotein</keyword>
<keyword evidence="3" id="KW-0732">Signal</keyword>
<keyword evidence="7" id="KW-1185">Reference proteome</keyword>
<dbReference type="STRING" id="883158.HMPREF9140_00496"/>
<evidence type="ECO:0000313" key="7">
    <source>
        <dbReference type="Proteomes" id="UP000016023"/>
    </source>
</evidence>
<dbReference type="CDD" id="cd16016">
    <property type="entry name" value="AP-SPAP"/>
    <property type="match status" value="1"/>
</dbReference>
<dbReference type="HOGENOM" id="CLU_034095_0_0_10"/>
<dbReference type="InterPro" id="IPR026263">
    <property type="entry name" value="Alkaline_phosphatase_prok"/>
</dbReference>
<evidence type="ECO:0000256" key="5">
    <source>
        <dbReference type="PIRSR" id="PIRSR031924-51"/>
    </source>
</evidence>
<feature type="active site" description="Phosphothreonine intermediate" evidence="4">
    <location>
        <position position="75"/>
    </location>
</feature>
<dbReference type="PANTHER" id="PTHR10151:SF120">
    <property type="entry name" value="BIS(5'-ADENOSYL)-TRIPHOSPHATASE"/>
    <property type="match status" value="1"/>
</dbReference>
<reference evidence="6 7" key="1">
    <citation type="submission" date="2011-12" db="EMBL/GenBank/DDBJ databases">
        <title>The Genome Sequence of Prevotella micans F0438.</title>
        <authorList>
            <consortium name="The Broad Institute Genome Sequencing Platform"/>
            <person name="Earl A."/>
            <person name="Ward D."/>
            <person name="Feldgarden M."/>
            <person name="Gevers D."/>
            <person name="Izard J."/>
            <person name="Baranova O.V."/>
            <person name="Blanton J.M."/>
            <person name="Wade W.G."/>
            <person name="Dewhirst F.E."/>
            <person name="Young S.K."/>
            <person name="Zeng Q."/>
            <person name="Gargeya S."/>
            <person name="Fitzgerald M."/>
            <person name="Haas B."/>
            <person name="Abouelleil A."/>
            <person name="Alvarado L."/>
            <person name="Arachchi H.M."/>
            <person name="Berlin A."/>
            <person name="Chapman S.B."/>
            <person name="Gearin G."/>
            <person name="Goldberg J."/>
            <person name="Griggs A."/>
            <person name="Gujja S."/>
            <person name="Hansen M."/>
            <person name="Heiman D."/>
            <person name="Howarth C."/>
            <person name="Larimer J."/>
            <person name="Lui A."/>
            <person name="MacDonald P.J.P."/>
            <person name="McCowen C."/>
            <person name="Montmayeur A."/>
            <person name="Murphy C."/>
            <person name="Neiman D."/>
            <person name="Pearson M."/>
            <person name="Priest M."/>
            <person name="Roberts A."/>
            <person name="Saif S."/>
            <person name="Shea T."/>
            <person name="Sisk P."/>
            <person name="Stolte C."/>
            <person name="Sykes S."/>
            <person name="Wortman J."/>
            <person name="Nusbaum C."/>
            <person name="Birren B."/>
        </authorList>
    </citation>
    <scope>NUCLEOTIDE SEQUENCE [LARGE SCALE GENOMIC DNA]</scope>
    <source>
        <strain evidence="6 7">F0438</strain>
    </source>
</reference>
<dbReference type="Gene3D" id="3.30.1360.150">
    <property type="match status" value="1"/>
</dbReference>
<sequence length="497" mass="56302">MIRKLALFLITLLLVTEIQAQFSRPKLVVGIVVDQMRWDYLYYYYNDYGTNGLRLLLSEGFSFQNTQIDYAPTVTSIGHSSIFTGSVPAFTGIAGNNFYDDDKPVYCCYDPNVESVGSTSREGKMSPHRMLTSTIGDELGVATDFRSKVVGIALKDRGAILPAGHSANAAYWWDTSAGHFVSSTFYMTQLPKWVEEFNKKNHTEPKFNIKTSLMGVTLTFRMAEAALKNERLGQGKETDMLTVSISPTDAIGHEYSTRGKENREVYMQLDKDLAHFLKELDSRVGRNNYLLFLTADHGAAHNYNYMKEHRIPAGAWSYETTVKQLNEHLQAIFGIMPVMKEDNYQFYLNDSVIAQSGRNKQEVIDEAINFLLQDPQFLYVFDQEKLGTVAMPEFIRSRMLKGYFRGRSGEIGVVTRLQYFGAKNSPDYRGTSHGQPFVYDTHIPWVMFGWGVQHGESFAETNITDIAPTICAMLHIQMPNGSIGKIRLPLLNEKDTR</sequence>
<dbReference type="AlphaFoldDB" id="H1Q0Q8"/>
<evidence type="ECO:0000256" key="4">
    <source>
        <dbReference type="PIRSR" id="PIRSR031924-50"/>
    </source>
</evidence>
<dbReference type="GO" id="GO:0004035">
    <property type="term" value="F:alkaline phosphatase activity"/>
    <property type="evidence" value="ECO:0007669"/>
    <property type="project" value="InterPro"/>
</dbReference>